<accession>E6WT42</accession>
<dbReference type="STRING" id="743721.Psesu_1424"/>
<dbReference type="EMBL" id="CP002446">
    <property type="protein sequence ID" value="ADV27271.1"/>
    <property type="molecule type" value="Genomic_DNA"/>
</dbReference>
<evidence type="ECO:0000313" key="2">
    <source>
        <dbReference type="EMBL" id="ADV27271.1"/>
    </source>
</evidence>
<sequence length="75" mass="7741">MAVRKTASTSTKGRKLADTGKSGGTLTRERIAHDLEAFRKAGGRIEVLGNTPVLTKVDAPAPEAAAPAAKKKKAA</sequence>
<dbReference type="KEGG" id="psu:Psesu_1424"/>
<feature type="compositionally biased region" description="Polar residues" evidence="1">
    <location>
        <begin position="1"/>
        <end position="11"/>
    </location>
</feature>
<keyword evidence="3" id="KW-1185">Reference proteome</keyword>
<organism evidence="2 3">
    <name type="scientific">Pseudoxanthomonas suwonensis (strain 11-1)</name>
    <dbReference type="NCBI Taxonomy" id="743721"/>
    <lineage>
        <taxon>Bacteria</taxon>
        <taxon>Pseudomonadati</taxon>
        <taxon>Pseudomonadota</taxon>
        <taxon>Gammaproteobacteria</taxon>
        <taxon>Lysobacterales</taxon>
        <taxon>Lysobacteraceae</taxon>
        <taxon>Pseudoxanthomonas</taxon>
    </lineage>
</organism>
<protein>
    <submittedName>
        <fullName evidence="2">Uncharacterized protein</fullName>
    </submittedName>
</protein>
<dbReference type="AlphaFoldDB" id="E6WT42"/>
<feature type="region of interest" description="Disordered" evidence="1">
    <location>
        <begin position="1"/>
        <end position="28"/>
    </location>
</feature>
<dbReference type="HOGENOM" id="CLU_199792_0_0_6"/>
<dbReference type="eggNOG" id="ENOG5032BEE">
    <property type="taxonomic scope" value="Bacteria"/>
</dbReference>
<reference evidence="2 3" key="1">
    <citation type="submission" date="2011-01" db="EMBL/GenBank/DDBJ databases">
        <title>Complete sequence of Pseudoxanthomonas suwonensis 11-1.</title>
        <authorList>
            <consortium name="US DOE Joint Genome Institute"/>
            <person name="Lucas S."/>
            <person name="Copeland A."/>
            <person name="Lapidus A."/>
            <person name="Cheng J.-F."/>
            <person name="Goodwin L."/>
            <person name="Pitluck S."/>
            <person name="Teshima H."/>
            <person name="Detter J.C."/>
            <person name="Han C."/>
            <person name="Tapia R."/>
            <person name="Land M."/>
            <person name="Hauser L."/>
            <person name="Kyrpides N."/>
            <person name="Ivanova N."/>
            <person name="Ovchinnikova G."/>
            <person name="Siebers A.K."/>
            <person name="Allgaier M."/>
            <person name="Thelen M.P."/>
            <person name="Hugenholtz P."/>
            <person name="Gladden J."/>
            <person name="Woyke T."/>
        </authorList>
    </citation>
    <scope>NUCLEOTIDE SEQUENCE [LARGE SCALE GENOMIC DNA]</scope>
    <source>
        <strain evidence="3">11-1</strain>
    </source>
</reference>
<dbReference type="Proteomes" id="UP000008632">
    <property type="component" value="Chromosome"/>
</dbReference>
<dbReference type="OrthoDB" id="6028411at2"/>
<proteinExistence type="predicted"/>
<name>E6WT42_PSEUU</name>
<evidence type="ECO:0000256" key="1">
    <source>
        <dbReference type="SAM" id="MobiDB-lite"/>
    </source>
</evidence>
<evidence type="ECO:0000313" key="3">
    <source>
        <dbReference type="Proteomes" id="UP000008632"/>
    </source>
</evidence>
<gene>
    <name evidence="2" type="ordered locus">Psesu_1424</name>
</gene>
<dbReference type="RefSeq" id="WP_013535099.1">
    <property type="nucleotide sequence ID" value="NC_014924.1"/>
</dbReference>